<evidence type="ECO:0000256" key="2">
    <source>
        <dbReference type="ARBA" id="ARBA00009261"/>
    </source>
</evidence>
<dbReference type="EMBL" id="FQWQ01000005">
    <property type="protein sequence ID" value="SHH85815.1"/>
    <property type="molecule type" value="Genomic_DNA"/>
</dbReference>
<dbReference type="PRINTS" id="PR00175">
    <property type="entry name" value="NAALASMPORT"/>
</dbReference>
<evidence type="ECO:0000256" key="5">
    <source>
        <dbReference type="ARBA" id="ARBA00022692"/>
    </source>
</evidence>
<proteinExistence type="inferred from homology"/>
<dbReference type="Proteomes" id="UP000184212">
    <property type="component" value="Unassembled WGS sequence"/>
</dbReference>
<feature type="transmembrane region" description="Helical" evidence="8">
    <location>
        <begin position="369"/>
        <end position="388"/>
    </location>
</feature>
<evidence type="ECO:0000313" key="9">
    <source>
        <dbReference type="EMBL" id="SHH85815.1"/>
    </source>
</evidence>
<evidence type="ECO:0000256" key="4">
    <source>
        <dbReference type="ARBA" id="ARBA00022475"/>
    </source>
</evidence>
<organism evidence="9 10">
    <name type="scientific">Chryseolinea serpens</name>
    <dbReference type="NCBI Taxonomy" id="947013"/>
    <lineage>
        <taxon>Bacteria</taxon>
        <taxon>Pseudomonadati</taxon>
        <taxon>Bacteroidota</taxon>
        <taxon>Cytophagia</taxon>
        <taxon>Cytophagales</taxon>
        <taxon>Fulvivirgaceae</taxon>
        <taxon>Chryseolinea</taxon>
    </lineage>
</organism>
<feature type="transmembrane region" description="Helical" evidence="8">
    <location>
        <begin position="408"/>
        <end position="426"/>
    </location>
</feature>
<feature type="transmembrane region" description="Helical" evidence="8">
    <location>
        <begin position="14"/>
        <end position="33"/>
    </location>
</feature>
<dbReference type="Pfam" id="PF01235">
    <property type="entry name" value="Na_Ala_symp"/>
    <property type="match status" value="1"/>
</dbReference>
<dbReference type="InterPro" id="IPR001463">
    <property type="entry name" value="Na/Ala_symport"/>
</dbReference>
<feature type="transmembrane region" description="Helical" evidence="8">
    <location>
        <begin position="228"/>
        <end position="248"/>
    </location>
</feature>
<accession>A0A1M5WE77</accession>
<evidence type="ECO:0000256" key="1">
    <source>
        <dbReference type="ARBA" id="ARBA00004651"/>
    </source>
</evidence>
<keyword evidence="7 8" id="KW-0472">Membrane</keyword>
<name>A0A1M5WE77_9BACT</name>
<sequence length="463" mass="49657">MQPLNTLLSTAAGYIWWPVLFLIIGGGLFFLFYSRFIQYSYFLHALRLLAGKDGNENGPGQISAYKALCTALASTVGMGNLSGVAAAIALGGPGALFWMWATSVVGMSTNFFTSTLASLYRGKDSNGELQGGPMYVIREALPKKYMPLAFLFCVCCMLGALPIFSANQLTQALVDIGLPLVGVEESFVSMGVVTISLQKLILGIAAAALVAVVIIGGIQRIGTWAGNLVPWMIVLHFISVVIILSVNWKEVPHYFGLIFTDAFAADHFHGDPFLGGLLGGMIMLGVRRATFSNEAGIGTAPMAMGASKSVEPVREGLLSMLSPVIDTIISCTLTAMAILTTGVWQTAGASGITLTSIAYRKAMPYGGDVVLLICASVFAISAMFAYSYYGRKALAFMVGENKSRWYDYVYIFTIVLGSVVSLEVVLNLIDIAFALMAIPTMTSAFILAPAVMREARRYFSKLR</sequence>
<evidence type="ECO:0000313" key="10">
    <source>
        <dbReference type="Proteomes" id="UP000184212"/>
    </source>
</evidence>
<gene>
    <name evidence="9" type="ORF">SAMN04488109_5623</name>
</gene>
<keyword evidence="6 8" id="KW-1133">Transmembrane helix</keyword>
<dbReference type="PANTHER" id="PTHR30330">
    <property type="entry name" value="AGSS FAMILY TRANSPORTER, SODIUM-ALANINE"/>
    <property type="match status" value="1"/>
</dbReference>
<dbReference type="PANTHER" id="PTHR30330:SF3">
    <property type="entry name" value="TRANSCRIPTIONAL REGULATOR, LRP FAMILY"/>
    <property type="match status" value="1"/>
</dbReference>
<evidence type="ECO:0000256" key="3">
    <source>
        <dbReference type="ARBA" id="ARBA00022448"/>
    </source>
</evidence>
<feature type="transmembrane region" description="Helical" evidence="8">
    <location>
        <begin position="432"/>
        <end position="452"/>
    </location>
</feature>
<feature type="transmembrane region" description="Helical" evidence="8">
    <location>
        <begin position="67"/>
        <end position="91"/>
    </location>
</feature>
<dbReference type="NCBIfam" id="TIGR00835">
    <property type="entry name" value="agcS"/>
    <property type="match status" value="1"/>
</dbReference>
<keyword evidence="8" id="KW-0769">Symport</keyword>
<dbReference type="OrthoDB" id="9804874at2"/>
<dbReference type="AlphaFoldDB" id="A0A1M5WE77"/>
<evidence type="ECO:0000256" key="7">
    <source>
        <dbReference type="ARBA" id="ARBA00023136"/>
    </source>
</evidence>
<feature type="transmembrane region" description="Helical" evidence="8">
    <location>
        <begin position="148"/>
        <end position="167"/>
    </location>
</feature>
<dbReference type="Gene3D" id="1.20.1740.10">
    <property type="entry name" value="Amino acid/polyamine transporter I"/>
    <property type="match status" value="1"/>
</dbReference>
<keyword evidence="10" id="KW-1185">Reference proteome</keyword>
<dbReference type="GO" id="GO:0005283">
    <property type="term" value="F:amino acid:sodium symporter activity"/>
    <property type="evidence" value="ECO:0007669"/>
    <property type="project" value="InterPro"/>
</dbReference>
<dbReference type="RefSeq" id="WP_073141366.1">
    <property type="nucleotide sequence ID" value="NZ_FQWQ01000005.1"/>
</dbReference>
<evidence type="ECO:0000256" key="8">
    <source>
        <dbReference type="RuleBase" id="RU363064"/>
    </source>
</evidence>
<keyword evidence="3 8" id="KW-0813">Transport</keyword>
<feature type="transmembrane region" description="Helical" evidence="8">
    <location>
        <begin position="187"/>
        <end position="216"/>
    </location>
</feature>
<comment type="subcellular location">
    <subcellularLocation>
        <location evidence="1 8">Cell membrane</location>
        <topology evidence="1 8">Multi-pass membrane protein</topology>
    </subcellularLocation>
</comment>
<evidence type="ECO:0000256" key="6">
    <source>
        <dbReference type="ARBA" id="ARBA00022989"/>
    </source>
</evidence>
<keyword evidence="5 8" id="KW-0812">Transmembrane</keyword>
<protein>
    <submittedName>
        <fullName evidence="9">Alanine or glycine:cation symporter, AGCS family</fullName>
    </submittedName>
</protein>
<dbReference type="GO" id="GO:0005886">
    <property type="term" value="C:plasma membrane"/>
    <property type="evidence" value="ECO:0007669"/>
    <property type="project" value="UniProtKB-SubCell"/>
</dbReference>
<keyword evidence="4 8" id="KW-1003">Cell membrane</keyword>
<dbReference type="STRING" id="947013.SAMN04488109_5623"/>
<reference evidence="9 10" key="1">
    <citation type="submission" date="2016-11" db="EMBL/GenBank/DDBJ databases">
        <authorList>
            <person name="Jaros S."/>
            <person name="Januszkiewicz K."/>
            <person name="Wedrychowicz H."/>
        </authorList>
    </citation>
    <scope>NUCLEOTIDE SEQUENCE [LARGE SCALE GENOMIC DNA]</scope>
    <source>
        <strain evidence="9 10">DSM 24574</strain>
    </source>
</reference>
<comment type="similarity">
    <text evidence="2 8">Belongs to the alanine or glycine:cation symporter (AGCS) (TC 2.A.25) family.</text>
</comment>